<proteinExistence type="predicted"/>
<reference evidence="1 2" key="1">
    <citation type="submission" date="2018-11" db="EMBL/GenBank/DDBJ databases">
        <authorList>
            <consortium name="Pathogen Informatics"/>
        </authorList>
    </citation>
    <scope>NUCLEOTIDE SEQUENCE [LARGE SCALE GENOMIC DNA]</scope>
</reference>
<accession>A0A3P8BIJ7</accession>
<organism evidence="1">
    <name type="scientific">Heligmosomoides polygyrus</name>
    <name type="common">Parasitic roundworm</name>
    <dbReference type="NCBI Taxonomy" id="6339"/>
    <lineage>
        <taxon>Eukaryota</taxon>
        <taxon>Metazoa</taxon>
        <taxon>Ecdysozoa</taxon>
        <taxon>Nematoda</taxon>
        <taxon>Chromadorea</taxon>
        <taxon>Rhabditida</taxon>
        <taxon>Rhabditina</taxon>
        <taxon>Rhabditomorpha</taxon>
        <taxon>Strongyloidea</taxon>
        <taxon>Heligmosomidae</taxon>
        <taxon>Heligmosomoides</taxon>
    </lineage>
</organism>
<evidence type="ECO:0000313" key="3">
    <source>
        <dbReference type="WBParaSite" id="HPBE_0001615401-mRNA-1"/>
    </source>
</evidence>
<dbReference type="Proteomes" id="UP000050761">
    <property type="component" value="Unassembled WGS sequence"/>
</dbReference>
<gene>
    <name evidence="1" type="ORF">HPBE_LOCUS16153</name>
</gene>
<dbReference type="WBParaSite" id="HPBE_0001615401-mRNA-1">
    <property type="protein sequence ID" value="HPBE_0001615401-mRNA-1"/>
    <property type="gene ID" value="HPBE_0001615401"/>
</dbReference>
<protein>
    <submittedName>
        <fullName evidence="3">Ald_Xan_dh_C2 domain-containing protein</fullName>
    </submittedName>
</protein>
<keyword evidence="2" id="KW-1185">Reference proteome</keyword>
<sequence length="167" mass="18161">MHEAQKNEKAFGFEIAAADAVTAIIAVSATNGMTPARLPIKVAMENDWATLSLTREGSQLKRADQWAVLLGNRLIRHSLRICDKALVSTPNKDIVDLRFGVPAIKRDEVGVTLFKFGVHDAVMVGATKDGYSCHGGFGYAKTTMTAVAVFRCSDVTIKVTCHNSYIF</sequence>
<evidence type="ECO:0000313" key="1">
    <source>
        <dbReference type="EMBL" id="VDP05104.1"/>
    </source>
</evidence>
<dbReference type="AlphaFoldDB" id="A0A3P8BIJ7"/>
<name>A0A3P8BIJ7_HELPZ</name>
<dbReference type="EMBL" id="UZAH01029256">
    <property type="protein sequence ID" value="VDP05104.1"/>
    <property type="molecule type" value="Genomic_DNA"/>
</dbReference>
<reference evidence="3" key="2">
    <citation type="submission" date="2019-09" db="UniProtKB">
        <authorList>
            <consortium name="WormBaseParasite"/>
        </authorList>
    </citation>
    <scope>IDENTIFICATION</scope>
</reference>
<evidence type="ECO:0000313" key="2">
    <source>
        <dbReference type="Proteomes" id="UP000050761"/>
    </source>
</evidence>